<reference evidence="1" key="1">
    <citation type="submission" date="2014-11" db="EMBL/GenBank/DDBJ databases">
        <authorList>
            <person name="Amaro Gonzalez C."/>
        </authorList>
    </citation>
    <scope>NUCLEOTIDE SEQUENCE</scope>
</reference>
<sequence>MFPMLQLSDWLSHVSNAAISDWLSLDCKKVNVCMVTCIVLQRWHLAY</sequence>
<dbReference type="EMBL" id="GBXM01064925">
    <property type="protein sequence ID" value="JAH43652.1"/>
    <property type="molecule type" value="Transcribed_RNA"/>
</dbReference>
<accession>A0A0E9SQW9</accession>
<evidence type="ECO:0000313" key="1">
    <source>
        <dbReference type="EMBL" id="JAH43652.1"/>
    </source>
</evidence>
<name>A0A0E9SQW9_ANGAN</name>
<protein>
    <submittedName>
        <fullName evidence="1">Uncharacterized protein</fullName>
    </submittedName>
</protein>
<dbReference type="AlphaFoldDB" id="A0A0E9SQW9"/>
<reference evidence="1" key="2">
    <citation type="journal article" date="2015" name="Fish Shellfish Immunol.">
        <title>Early steps in the European eel (Anguilla anguilla)-Vibrio vulnificus interaction in the gills: Role of the RtxA13 toxin.</title>
        <authorList>
            <person name="Callol A."/>
            <person name="Pajuelo D."/>
            <person name="Ebbesson L."/>
            <person name="Teles M."/>
            <person name="MacKenzie S."/>
            <person name="Amaro C."/>
        </authorList>
    </citation>
    <scope>NUCLEOTIDE SEQUENCE</scope>
</reference>
<organism evidence="1">
    <name type="scientific">Anguilla anguilla</name>
    <name type="common">European freshwater eel</name>
    <name type="synonym">Muraena anguilla</name>
    <dbReference type="NCBI Taxonomy" id="7936"/>
    <lineage>
        <taxon>Eukaryota</taxon>
        <taxon>Metazoa</taxon>
        <taxon>Chordata</taxon>
        <taxon>Craniata</taxon>
        <taxon>Vertebrata</taxon>
        <taxon>Euteleostomi</taxon>
        <taxon>Actinopterygii</taxon>
        <taxon>Neopterygii</taxon>
        <taxon>Teleostei</taxon>
        <taxon>Anguilliformes</taxon>
        <taxon>Anguillidae</taxon>
        <taxon>Anguilla</taxon>
    </lineage>
</organism>
<proteinExistence type="predicted"/>